<dbReference type="AlphaFoldDB" id="A0A975MQQ1"/>
<accession>A0A975MQQ1</accession>
<evidence type="ECO:0000313" key="2">
    <source>
        <dbReference type="EMBL" id="QWF72045.1"/>
    </source>
</evidence>
<dbReference type="Proteomes" id="UP000676649">
    <property type="component" value="Chromosome"/>
</dbReference>
<sequence>MAYNGEAPILDASNIAYGLYDPFFLLNGQNIIVSGFEVRNGGTGIYLQGNNDTVSNMKVHHVLGTGILAKGDYSVVQNSTVYQTCLDHYNYLIGNGGHSGWGTGISAARNPVTGITRHAQLTGNTVYNVWGEGLSTYEADGTLISNNTVYDNWAENTYISDASNVLFKDNLVYNTANNVVGKRANLLSLADEVASVPRSTNNVVINNMFLNGNLDAFSWTIVSGSGLSNAFITNNTLVNGTLNTGNINQASVVENNIFFRNDGGAVAAVPTLSGLQFTNNIWSSKPAFIDPNDWITNPQLALTGTITAGTLSKTYFAISATSPAISDGQPVLVTVSNYTVSSQATNLNVGAYITDPIKYTAS</sequence>
<dbReference type="InterPro" id="IPR012334">
    <property type="entry name" value="Pectin_lyas_fold"/>
</dbReference>
<evidence type="ECO:0000313" key="3">
    <source>
        <dbReference type="Proteomes" id="UP000676649"/>
    </source>
</evidence>
<dbReference type="Gene3D" id="2.160.20.10">
    <property type="entry name" value="Single-stranded right-handed beta-helix, Pectin lyase-like"/>
    <property type="match status" value="1"/>
</dbReference>
<feature type="domain" description="Right handed beta helix" evidence="1">
    <location>
        <begin position="43"/>
        <end position="208"/>
    </location>
</feature>
<name>A0A975MQQ1_9GAMM</name>
<dbReference type="InterPro" id="IPR039448">
    <property type="entry name" value="Beta_helix"/>
</dbReference>
<proteinExistence type="predicted"/>
<keyword evidence="3" id="KW-1185">Reference proteome</keyword>
<dbReference type="RefSeq" id="WP_215584097.1">
    <property type="nucleotide sequence ID" value="NZ_CP073754.1"/>
</dbReference>
<dbReference type="InterPro" id="IPR006626">
    <property type="entry name" value="PbH1"/>
</dbReference>
<dbReference type="InterPro" id="IPR011050">
    <property type="entry name" value="Pectin_lyase_fold/virulence"/>
</dbReference>
<dbReference type="NCBIfam" id="TIGR03804">
    <property type="entry name" value="para_beta_helix"/>
    <property type="match status" value="1"/>
</dbReference>
<dbReference type="InterPro" id="IPR022441">
    <property type="entry name" value="Para_beta_helix_rpt-2"/>
</dbReference>
<dbReference type="KEGG" id="mpad:KEF85_06205"/>
<evidence type="ECO:0000259" key="1">
    <source>
        <dbReference type="Pfam" id="PF13229"/>
    </source>
</evidence>
<protein>
    <submittedName>
        <fullName evidence="2">Right-handed parallel beta-helix repeat-containing protein</fullName>
    </submittedName>
</protein>
<gene>
    <name evidence="2" type="ORF">KEF85_06205</name>
</gene>
<organism evidence="2 3">
    <name type="scientific">Methylomonas paludis</name>
    <dbReference type="NCBI Taxonomy" id="1173101"/>
    <lineage>
        <taxon>Bacteria</taxon>
        <taxon>Pseudomonadati</taxon>
        <taxon>Pseudomonadota</taxon>
        <taxon>Gammaproteobacteria</taxon>
        <taxon>Methylococcales</taxon>
        <taxon>Methylococcaceae</taxon>
        <taxon>Methylomonas</taxon>
    </lineage>
</organism>
<dbReference type="EMBL" id="CP073754">
    <property type="protein sequence ID" value="QWF72045.1"/>
    <property type="molecule type" value="Genomic_DNA"/>
</dbReference>
<reference evidence="2" key="1">
    <citation type="submission" date="2021-04" db="EMBL/GenBank/DDBJ databases">
        <title>Draft genome sequence data of methanotrophic Methylovulum sp. strain S1L and Methylomonas sp. strain S2AM isolated from boreal lake water columns.</title>
        <authorList>
            <person name="Rissanen A.J."/>
            <person name="Mangayil R."/>
            <person name="Svenning M.M."/>
            <person name="Khanongnuch R."/>
        </authorList>
    </citation>
    <scope>NUCLEOTIDE SEQUENCE</scope>
    <source>
        <strain evidence="2">S2AM</strain>
    </source>
</reference>
<dbReference type="SUPFAM" id="SSF51126">
    <property type="entry name" value="Pectin lyase-like"/>
    <property type="match status" value="1"/>
</dbReference>
<dbReference type="SMART" id="SM00710">
    <property type="entry name" value="PbH1"/>
    <property type="match status" value="5"/>
</dbReference>
<dbReference type="Pfam" id="PF13229">
    <property type="entry name" value="Beta_helix"/>
    <property type="match status" value="1"/>
</dbReference>